<keyword evidence="5 10" id="KW-0812">Transmembrane</keyword>
<name>A0ABD3EL34_9LAMI</name>
<comment type="subcellular location">
    <subcellularLocation>
        <location evidence="1 10">Vacuole membrane</location>
        <topology evidence="1 10">Multi-pass membrane protein</topology>
    </subcellularLocation>
</comment>
<evidence type="ECO:0000256" key="4">
    <source>
        <dbReference type="ARBA" id="ARBA00022554"/>
    </source>
</evidence>
<dbReference type="GO" id="GO:0005774">
    <property type="term" value="C:vacuolar membrane"/>
    <property type="evidence" value="ECO:0007669"/>
    <property type="project" value="UniProtKB-SubCell"/>
</dbReference>
<feature type="transmembrane region" description="Helical" evidence="10">
    <location>
        <begin position="56"/>
        <end position="80"/>
    </location>
</feature>
<dbReference type="NCBIfam" id="TIGR01100">
    <property type="entry name" value="V_ATP_synt_C"/>
    <property type="match status" value="1"/>
</dbReference>
<gene>
    <name evidence="12" type="ORF">CASFOL_000698</name>
</gene>
<evidence type="ECO:0000313" key="13">
    <source>
        <dbReference type="Proteomes" id="UP001632038"/>
    </source>
</evidence>
<feature type="transmembrane region" description="Helical" evidence="10">
    <location>
        <begin position="12"/>
        <end position="35"/>
    </location>
</feature>
<dbReference type="Pfam" id="PF00137">
    <property type="entry name" value="ATP-synt_C"/>
    <property type="match status" value="2"/>
</dbReference>
<evidence type="ECO:0000256" key="5">
    <source>
        <dbReference type="ARBA" id="ARBA00022692"/>
    </source>
</evidence>
<keyword evidence="13" id="KW-1185">Reference proteome</keyword>
<dbReference type="CDD" id="cd18175">
    <property type="entry name" value="ATP-synt_Vo_c_ATP6C_rpt1"/>
    <property type="match status" value="1"/>
</dbReference>
<dbReference type="EMBL" id="JAVIJP010000002">
    <property type="protein sequence ID" value="KAL3654912.1"/>
    <property type="molecule type" value="Genomic_DNA"/>
</dbReference>
<dbReference type="CDD" id="cd18176">
    <property type="entry name" value="ATP-synt_Vo_c_ATP6C_rpt2"/>
    <property type="match status" value="1"/>
</dbReference>
<keyword evidence="9 10" id="KW-0472">Membrane</keyword>
<dbReference type="AlphaFoldDB" id="A0ABD3EL34"/>
<evidence type="ECO:0000256" key="8">
    <source>
        <dbReference type="ARBA" id="ARBA00023065"/>
    </source>
</evidence>
<protein>
    <recommendedName>
        <fullName evidence="10">V-type proton ATPase proteolipid subunit</fullName>
    </recommendedName>
</protein>
<evidence type="ECO:0000256" key="1">
    <source>
        <dbReference type="ARBA" id="ARBA00004128"/>
    </source>
</evidence>
<dbReference type="InterPro" id="IPR035921">
    <property type="entry name" value="F/V-ATP_Csub_sf"/>
</dbReference>
<evidence type="ECO:0000256" key="9">
    <source>
        <dbReference type="ARBA" id="ARBA00023136"/>
    </source>
</evidence>
<dbReference type="InterPro" id="IPR011555">
    <property type="entry name" value="ATPase_proteolipid_su_C_euk"/>
</dbReference>
<feature type="domain" description="V-ATPase proteolipid subunit C-like" evidence="11">
    <location>
        <begin position="97"/>
        <end position="134"/>
    </location>
</feature>
<comment type="similarity">
    <text evidence="2 10">Belongs to the V-ATPase proteolipid subunit family.</text>
</comment>
<evidence type="ECO:0000259" key="11">
    <source>
        <dbReference type="Pfam" id="PF00137"/>
    </source>
</evidence>
<comment type="function">
    <text evidence="10">Proton-conducting pore forming subunit of the membrane integral V0 complex of vacuolar ATPase. V-ATPase is responsible for acidifying a variety of intracellular compartments in eukaryotic cells.</text>
</comment>
<proteinExistence type="inferred from homology"/>
<evidence type="ECO:0000256" key="2">
    <source>
        <dbReference type="ARBA" id="ARBA00007296"/>
    </source>
</evidence>
<dbReference type="Proteomes" id="UP001632038">
    <property type="component" value="Unassembled WGS sequence"/>
</dbReference>
<comment type="subunit">
    <text evidence="10">V-ATPase is a heteromultimeric enzyme composed of a peripheral catalytic V1 complex attached to an integral membrane V0 proton pore complex.</text>
</comment>
<dbReference type="Gene3D" id="3.40.50.300">
    <property type="entry name" value="P-loop containing nucleotide triphosphate hydrolases"/>
    <property type="match status" value="1"/>
</dbReference>
<feature type="transmembrane region" description="Helical" evidence="10">
    <location>
        <begin position="92"/>
        <end position="113"/>
    </location>
</feature>
<dbReference type="GO" id="GO:1902600">
    <property type="term" value="P:proton transmembrane transport"/>
    <property type="evidence" value="ECO:0007669"/>
    <property type="project" value="UniProtKB-KW"/>
</dbReference>
<dbReference type="PRINTS" id="PR00122">
    <property type="entry name" value="VACATPASE"/>
</dbReference>
<accession>A0ABD3EL34</accession>
<evidence type="ECO:0000313" key="12">
    <source>
        <dbReference type="EMBL" id="KAL3654912.1"/>
    </source>
</evidence>
<keyword evidence="4 10" id="KW-0926">Vacuole</keyword>
<dbReference type="SUPFAM" id="SSF81333">
    <property type="entry name" value="F1F0 ATP synthase subunit C"/>
    <property type="match status" value="2"/>
</dbReference>
<dbReference type="Gene3D" id="1.20.120.610">
    <property type="entry name" value="lithium bound rotor ring of v- atpase"/>
    <property type="match status" value="1"/>
</dbReference>
<keyword evidence="6 10" id="KW-0375">Hydrogen ion transport</keyword>
<dbReference type="InterPro" id="IPR000245">
    <property type="entry name" value="ATPase_proteolipid_csu"/>
</dbReference>
<evidence type="ECO:0000256" key="3">
    <source>
        <dbReference type="ARBA" id="ARBA00022448"/>
    </source>
</evidence>
<dbReference type="PANTHER" id="PTHR10263">
    <property type="entry name" value="V-TYPE PROTON ATPASE PROTEOLIPID SUBUNIT"/>
    <property type="match status" value="1"/>
</dbReference>
<keyword evidence="8 10" id="KW-0406">Ion transport</keyword>
<keyword evidence="3 10" id="KW-0813">Transport</keyword>
<dbReference type="InterPro" id="IPR027417">
    <property type="entry name" value="P-loop_NTPase"/>
</dbReference>
<evidence type="ECO:0000256" key="7">
    <source>
        <dbReference type="ARBA" id="ARBA00022989"/>
    </source>
</evidence>
<evidence type="ECO:0000256" key="10">
    <source>
        <dbReference type="RuleBase" id="RU363060"/>
    </source>
</evidence>
<organism evidence="12 13">
    <name type="scientific">Castilleja foliolosa</name>
    <dbReference type="NCBI Taxonomy" id="1961234"/>
    <lineage>
        <taxon>Eukaryota</taxon>
        <taxon>Viridiplantae</taxon>
        <taxon>Streptophyta</taxon>
        <taxon>Embryophyta</taxon>
        <taxon>Tracheophyta</taxon>
        <taxon>Spermatophyta</taxon>
        <taxon>Magnoliopsida</taxon>
        <taxon>eudicotyledons</taxon>
        <taxon>Gunneridae</taxon>
        <taxon>Pentapetalae</taxon>
        <taxon>asterids</taxon>
        <taxon>lamiids</taxon>
        <taxon>Lamiales</taxon>
        <taxon>Orobanchaceae</taxon>
        <taxon>Pedicularideae</taxon>
        <taxon>Castillejinae</taxon>
        <taxon>Castilleja</taxon>
    </lineage>
</organism>
<evidence type="ECO:0000256" key="6">
    <source>
        <dbReference type="ARBA" id="ARBA00022781"/>
    </source>
</evidence>
<reference evidence="13" key="1">
    <citation type="journal article" date="2024" name="IScience">
        <title>Strigolactones Initiate the Formation of Haustorium-like Structures in Castilleja.</title>
        <authorList>
            <person name="Buerger M."/>
            <person name="Peterson D."/>
            <person name="Chory J."/>
        </authorList>
    </citation>
    <scope>NUCLEOTIDE SEQUENCE [LARGE SCALE GENOMIC DNA]</scope>
</reference>
<dbReference type="FunFam" id="1.20.120.610:FF:000007">
    <property type="entry name" value="V-type proton ATPase proteolipid subunit"/>
    <property type="match status" value="1"/>
</dbReference>
<feature type="domain" description="V-ATPase proteolipid subunit C-like" evidence="11">
    <location>
        <begin position="17"/>
        <end position="76"/>
    </location>
</feature>
<sequence>MSSTFSGDETAPFFGFLGAGAALVFSCMGAAYGTAKSGVGVASMGVMRPELVMKSIVPVVMAGVLGIYGLIIAVIISTGINPKAKSYYLFDGYAHLSSGLACGLAGLAAGMAIRIVGDAGVRANAQQPKLFVGLVEAVPIEFGFGLDNRSRWRLRSSRKMNGNEYDKELFVSCMRRFMYTRCYNSFEFLATLKIDSVSIHTLLQTLHYQFQKDKGKQGSAAYMLIIDSIGAFYWMDRALPSSSTGINNRKSLSLQTVTEAIVREIQRLLQMHPMLVLAAKSTTFGDKQSGNEVINENFGKRIDEKLLDSRGPRSISHRDYMPSVLGATRSKIVLSMEEPYSSDDIDDVRKRWAECFVEVI</sequence>
<keyword evidence="7 10" id="KW-1133">Transmembrane helix</keyword>
<comment type="caution">
    <text evidence="12">The sequence shown here is derived from an EMBL/GenBank/DDBJ whole genome shotgun (WGS) entry which is preliminary data.</text>
</comment>
<dbReference type="InterPro" id="IPR002379">
    <property type="entry name" value="ATPase_proteolipid_c-like_dom"/>
</dbReference>